<feature type="transmembrane region" description="Helical" evidence="6">
    <location>
        <begin position="325"/>
        <end position="343"/>
    </location>
</feature>
<dbReference type="PANTHER" id="PTHR30250:SF26">
    <property type="entry name" value="PSMA PROTEIN"/>
    <property type="match status" value="1"/>
</dbReference>
<dbReference type="RefSeq" id="WP_369018027.1">
    <property type="nucleotide sequence ID" value="NZ_CP121689.1"/>
</dbReference>
<feature type="transmembrane region" description="Helical" evidence="6">
    <location>
        <begin position="179"/>
        <end position="198"/>
    </location>
</feature>
<dbReference type="InterPro" id="IPR002797">
    <property type="entry name" value="Polysacc_synth"/>
</dbReference>
<name>A0ABZ2YA62_9BACT</name>
<accession>A0ABZ2YA62</accession>
<feature type="transmembrane region" description="Helical" evidence="6">
    <location>
        <begin position="266"/>
        <end position="282"/>
    </location>
</feature>
<sequence length="524" mass="58021">MSENDNLSRPVSLVFHISSFTGNLLVRNAFLNFFGQVVPLLVGVVTIPLIVRILGTERFGLLSLVWIILGYFNVFDLGLGRATTKFVAEAVGKGKLNEIPRLVWTAVTTQAVLGVVGGVILIIITPFLVRHILNIPEELIGEAIVIIHLLAFSVPIVLVSGSFRGVLEAFQRFDLINAVRIPVSSLTYLLPLIGFFFGFGLPGIVVLILFARVFVLVAFVVLNLRLLPQLRKYSSSFSLFPRLFSFGGWVTVSSIVGPILVYLDRFMISSILSVSALAYYAAPYEAVTRLWIIPTSLTMALFPAFSTLSGSESRENLVILFARSIKYILLVLGPIVLVITLFAKEILHIWLGSDFAMESTVVLQVLALGVLLNSFAHVPFALLQGVGRPDLPAKFHLFELPIYIGSVWFLISKWGITGAAIAWALRIALDTCLLFVATFRGYKLSLRFFLSNGTVGKSLVLLLFGNAFYGLKVMTRDFSLFVQFVSFIALLVLFVWFVWRNILDASDKEVILGGIKSWWKMAKS</sequence>
<feature type="transmembrane region" description="Helical" evidence="6">
    <location>
        <begin position="289"/>
        <end position="305"/>
    </location>
</feature>
<evidence type="ECO:0000256" key="2">
    <source>
        <dbReference type="ARBA" id="ARBA00022475"/>
    </source>
</evidence>
<dbReference type="InterPro" id="IPR050833">
    <property type="entry name" value="Poly_Biosynth_Transport"/>
</dbReference>
<gene>
    <name evidence="7" type="ORF">QBE54_09875</name>
</gene>
<keyword evidence="8" id="KW-1185">Reference proteome</keyword>
<organism evidence="7 8">
    <name type="scientific">Thermatribacter velox</name>
    <dbReference type="NCBI Taxonomy" id="3039681"/>
    <lineage>
        <taxon>Bacteria</taxon>
        <taxon>Pseudomonadati</taxon>
        <taxon>Atribacterota</taxon>
        <taxon>Atribacteria</taxon>
        <taxon>Atribacterales</taxon>
        <taxon>Thermatribacteraceae</taxon>
        <taxon>Thermatribacter</taxon>
    </lineage>
</organism>
<dbReference type="CDD" id="cd13128">
    <property type="entry name" value="MATE_Wzx_like"/>
    <property type="match status" value="1"/>
</dbReference>
<keyword evidence="2" id="KW-1003">Cell membrane</keyword>
<feature type="transmembrane region" description="Helical" evidence="6">
    <location>
        <begin position="61"/>
        <end position="82"/>
    </location>
</feature>
<protein>
    <submittedName>
        <fullName evidence="7">Flippase</fullName>
    </submittedName>
</protein>
<evidence type="ECO:0000313" key="8">
    <source>
        <dbReference type="Proteomes" id="UP001461341"/>
    </source>
</evidence>
<keyword evidence="5 6" id="KW-0472">Membrane</keyword>
<evidence type="ECO:0000256" key="3">
    <source>
        <dbReference type="ARBA" id="ARBA00022692"/>
    </source>
</evidence>
<evidence type="ECO:0000256" key="4">
    <source>
        <dbReference type="ARBA" id="ARBA00022989"/>
    </source>
</evidence>
<dbReference type="PANTHER" id="PTHR30250">
    <property type="entry name" value="PST FAMILY PREDICTED COLANIC ACID TRANSPORTER"/>
    <property type="match status" value="1"/>
</dbReference>
<feature type="transmembrane region" description="Helical" evidence="6">
    <location>
        <begin position="102"/>
        <end position="124"/>
    </location>
</feature>
<dbReference type="Pfam" id="PF01943">
    <property type="entry name" value="Polysacc_synt"/>
    <property type="match status" value="1"/>
</dbReference>
<feature type="transmembrane region" description="Helical" evidence="6">
    <location>
        <begin position="448"/>
        <end position="471"/>
    </location>
</feature>
<feature type="transmembrane region" description="Helical" evidence="6">
    <location>
        <begin position="144"/>
        <end position="167"/>
    </location>
</feature>
<evidence type="ECO:0000256" key="5">
    <source>
        <dbReference type="ARBA" id="ARBA00023136"/>
    </source>
</evidence>
<dbReference type="EMBL" id="CP121689">
    <property type="protein sequence ID" value="WZL75878.1"/>
    <property type="molecule type" value="Genomic_DNA"/>
</dbReference>
<dbReference type="Proteomes" id="UP001461341">
    <property type="component" value="Chromosome"/>
</dbReference>
<keyword evidence="3 6" id="KW-0812">Transmembrane</keyword>
<proteinExistence type="predicted"/>
<evidence type="ECO:0000256" key="1">
    <source>
        <dbReference type="ARBA" id="ARBA00004651"/>
    </source>
</evidence>
<keyword evidence="4 6" id="KW-1133">Transmembrane helix</keyword>
<evidence type="ECO:0000313" key="7">
    <source>
        <dbReference type="EMBL" id="WZL75878.1"/>
    </source>
</evidence>
<reference evidence="7 8" key="1">
    <citation type="submission" date="2023-03" db="EMBL/GenBank/DDBJ databases">
        <title>Novel Species.</title>
        <authorList>
            <person name="Ma S."/>
        </authorList>
    </citation>
    <scope>NUCLEOTIDE SEQUENCE [LARGE SCALE GENOMIC DNA]</scope>
    <source>
        <strain evidence="7 8">B11</strain>
    </source>
</reference>
<feature type="transmembrane region" description="Helical" evidence="6">
    <location>
        <begin position="478"/>
        <end position="499"/>
    </location>
</feature>
<feature type="transmembrane region" description="Helical" evidence="6">
    <location>
        <begin position="355"/>
        <end position="375"/>
    </location>
</feature>
<feature type="transmembrane region" description="Helical" evidence="6">
    <location>
        <begin position="204"/>
        <end position="227"/>
    </location>
</feature>
<feature type="transmembrane region" description="Helical" evidence="6">
    <location>
        <begin position="239"/>
        <end position="260"/>
    </location>
</feature>
<feature type="transmembrane region" description="Helical" evidence="6">
    <location>
        <begin position="33"/>
        <end position="55"/>
    </location>
</feature>
<evidence type="ECO:0000256" key="6">
    <source>
        <dbReference type="SAM" id="Phobius"/>
    </source>
</evidence>
<comment type="subcellular location">
    <subcellularLocation>
        <location evidence="1">Cell membrane</location>
        <topology evidence="1">Multi-pass membrane protein</topology>
    </subcellularLocation>
</comment>